<evidence type="ECO:0000259" key="1">
    <source>
        <dbReference type="PROSITE" id="PS50093"/>
    </source>
</evidence>
<dbReference type="Gene3D" id="2.60.40.10">
    <property type="entry name" value="Immunoglobulins"/>
    <property type="match status" value="2"/>
</dbReference>
<dbReference type="Pfam" id="PF13585">
    <property type="entry name" value="CHU_C"/>
    <property type="match status" value="1"/>
</dbReference>
<dbReference type="SUPFAM" id="SSF49299">
    <property type="entry name" value="PKD domain"/>
    <property type="match status" value="2"/>
</dbReference>
<dbReference type="Proteomes" id="UP000321533">
    <property type="component" value="Chromosome"/>
</dbReference>
<dbReference type="Pfam" id="PF18911">
    <property type="entry name" value="PKD_4"/>
    <property type="match status" value="1"/>
</dbReference>
<dbReference type="CDD" id="cd00146">
    <property type="entry name" value="PKD"/>
    <property type="match status" value="2"/>
</dbReference>
<proteinExistence type="predicted"/>
<dbReference type="NCBIfam" id="TIGR04131">
    <property type="entry name" value="Bac_Flav_CTERM"/>
    <property type="match status" value="1"/>
</dbReference>
<dbReference type="InterPro" id="IPR035986">
    <property type="entry name" value="PKD_dom_sf"/>
</dbReference>
<organism evidence="2 3">
    <name type="scientific">Panacibacter ginsenosidivorans</name>
    <dbReference type="NCBI Taxonomy" id="1813871"/>
    <lineage>
        <taxon>Bacteria</taxon>
        <taxon>Pseudomonadati</taxon>
        <taxon>Bacteroidota</taxon>
        <taxon>Chitinophagia</taxon>
        <taxon>Chitinophagales</taxon>
        <taxon>Chitinophagaceae</taxon>
        <taxon>Panacibacter</taxon>
    </lineage>
</organism>
<reference evidence="2 3" key="1">
    <citation type="journal article" date="2016" name="Int. J. Syst. Evol. Microbiol.">
        <title>Panacibacter ginsenosidivorans gen. nov., sp. nov., with ginsenoside converting activity isolated from soil of a ginseng field.</title>
        <authorList>
            <person name="Siddiqi M.Z."/>
            <person name="Muhammad Shafi S."/>
            <person name="Choi K.D."/>
            <person name="Im W.T."/>
        </authorList>
    </citation>
    <scope>NUCLEOTIDE SEQUENCE [LARGE SCALE GENOMIC DNA]</scope>
    <source>
        <strain evidence="2 3">Gsoil1550</strain>
    </source>
</reference>
<feature type="domain" description="PKD" evidence="1">
    <location>
        <begin position="341"/>
        <end position="384"/>
    </location>
</feature>
<dbReference type="InterPro" id="IPR026341">
    <property type="entry name" value="T9SS_type_B"/>
</dbReference>
<dbReference type="InterPro" id="IPR000601">
    <property type="entry name" value="PKD_dom"/>
</dbReference>
<dbReference type="SMART" id="SM00089">
    <property type="entry name" value="PKD"/>
    <property type="match status" value="2"/>
</dbReference>
<accession>A0A5B8V9N9</accession>
<dbReference type="PROSITE" id="PS50093">
    <property type="entry name" value="PKD"/>
    <property type="match status" value="1"/>
</dbReference>
<dbReference type="AlphaFoldDB" id="A0A5B8V9N9"/>
<dbReference type="InterPro" id="IPR022409">
    <property type="entry name" value="PKD/Chitinase_dom"/>
</dbReference>
<keyword evidence="3" id="KW-1185">Reference proteome</keyword>
<name>A0A5B8V9N9_9BACT</name>
<gene>
    <name evidence="2" type="ORF">FRZ67_13075</name>
</gene>
<evidence type="ECO:0000313" key="3">
    <source>
        <dbReference type="Proteomes" id="UP000321533"/>
    </source>
</evidence>
<dbReference type="KEGG" id="pgin:FRZ67_13075"/>
<evidence type="ECO:0000313" key="2">
    <source>
        <dbReference type="EMBL" id="QEC68187.1"/>
    </source>
</evidence>
<sequence>MKRTILIILLFFCATKIFASHIVGGEVYYKYIGPGSSAGTSVYEISLRLFRDCNVPCGDSTNVACLPVRAVVTIYLGTLPYSRMRILGLPLRDSLSITLTTYPPCVAYKPPVCYEVKTYSDTVSLADNDVGYIMAYQNCCRAASKNQFGVEFTASGVPGVTYTANIPGKNVLPAEHNSSAVFNLKDTALVCSGTKFAIDFGADDANGDSLSYAFASAYNGGIFWSDGCTATPETGLVCEGTCAGPPPYDTITYNTAFGFSGTQPLGKDVSIDPVTGIISGTASSVAGRYIVNVFVYEWRHGKLIASHQKDFIIRVEECNIPKAKLEPSYLTCDGFHLNFENESTSPLIFSYYWDFGDPTNALDTSTNPTPGYNFPDSGIYKVTLITNRGAQCSDSTTTLAKIYPGFIPDFNAKGGCVLVPYQFMDLTRSKYGTVSNWKWNFGDYPVTSDTSIIQNPQYLYPSPQQTAVTLIVGDTKGCLDTIMKQIIVYDKPPLQLAFKDTLICATDTLQLHASDSLANTPAFSWSPAININNTNIPDPFVYPKSTSIYQVALNDNGCTVNDSVTVNVVPFATLDLGADTTICLTDSIQLFPATNAIYFAWFPVTGISDSKIKNPFAKPLINTEYKLTATVGGCTASDSIKINVAPYPQVTSGADTSICYGKTVVLFAKTIAPSFAWNPVNSLLNANTLTPTAAPTSTTAYIITVTDNNGCPKPASDTTIITVTPPISAFGGNDTVIVANQPLQLNATGGTSYTWSPTTGMNDPYVANPIVTLGTQYDSMTYHVTVSINSCSAGDDIKVIVFKTEPNIFVPSAFTPNGDGRNDIIRPKVVGMKQFNYFRIYNRLGQMLYATSALDQGWDGNISGTPQPTGTYVYMVQAIDYTGRVVTKKGTIVLIR</sequence>
<protein>
    <submittedName>
        <fullName evidence="2">T9SS type B sorting domain-containing protein</fullName>
    </submittedName>
</protein>
<dbReference type="RefSeq" id="WP_147189994.1">
    <property type="nucleotide sequence ID" value="NZ_CP042435.1"/>
</dbReference>
<dbReference type="EMBL" id="CP042435">
    <property type="protein sequence ID" value="QEC68187.1"/>
    <property type="molecule type" value="Genomic_DNA"/>
</dbReference>
<dbReference type="InterPro" id="IPR013783">
    <property type="entry name" value="Ig-like_fold"/>
</dbReference>
<dbReference type="OrthoDB" id="1490014at2"/>